<dbReference type="Proteomes" id="UP000280405">
    <property type="component" value="Unassembled WGS sequence"/>
</dbReference>
<protein>
    <submittedName>
        <fullName evidence="2">N-acetyltransferase</fullName>
    </submittedName>
</protein>
<dbReference type="PROSITE" id="PS51186">
    <property type="entry name" value="GNAT"/>
    <property type="match status" value="1"/>
</dbReference>
<evidence type="ECO:0000313" key="3">
    <source>
        <dbReference type="Proteomes" id="UP000280405"/>
    </source>
</evidence>
<dbReference type="EMBL" id="RAXT01000006">
    <property type="protein sequence ID" value="RKG39231.1"/>
    <property type="molecule type" value="Genomic_DNA"/>
</dbReference>
<dbReference type="Gene3D" id="3.40.630.30">
    <property type="match status" value="1"/>
</dbReference>
<dbReference type="AlphaFoldDB" id="A0A3A8FDI3"/>
<dbReference type="GO" id="GO:0016747">
    <property type="term" value="F:acyltransferase activity, transferring groups other than amino-acyl groups"/>
    <property type="evidence" value="ECO:0007669"/>
    <property type="project" value="InterPro"/>
</dbReference>
<reference evidence="2 3" key="1">
    <citation type="submission" date="2018-09" db="EMBL/GenBank/DDBJ databases">
        <title>The draft genome of Acinetobacter spp. strains.</title>
        <authorList>
            <person name="Qin J."/>
            <person name="Feng Y."/>
            <person name="Zong Z."/>
        </authorList>
    </citation>
    <scope>NUCLEOTIDE SEQUENCE [LARGE SCALE GENOMIC DNA]</scope>
    <source>
        <strain evidence="2 3">WCHAc060115</strain>
    </source>
</reference>
<evidence type="ECO:0000259" key="1">
    <source>
        <dbReference type="PROSITE" id="PS51186"/>
    </source>
</evidence>
<comment type="caution">
    <text evidence="2">The sequence shown here is derived from an EMBL/GenBank/DDBJ whole genome shotgun (WGS) entry which is preliminary data.</text>
</comment>
<feature type="domain" description="N-acetyltransferase" evidence="1">
    <location>
        <begin position="15"/>
        <end position="182"/>
    </location>
</feature>
<sequence length="192" mass="22502">MKDFHSVIQLETPRLILRQWKDADFQEFYALNSDIDVMRYFPCVLTRHESDLLASKFQNIISTTGWGFWAVELKENHQFIGFVGLQSQPTQFDFSPCVEIGWRLAKQYWHQGYATEAAQICLQFAFEQLALKDVVSFTTKLNIPSQKVMQRLNMQLISEFNHPRLEATHSLACHVLYRITQRTYCQTVNTTK</sequence>
<dbReference type="RefSeq" id="WP_120383249.1">
    <property type="nucleotide sequence ID" value="NZ_RAXT01000006.1"/>
</dbReference>
<dbReference type="OrthoDB" id="9801656at2"/>
<accession>A0A3A8FDI3</accession>
<dbReference type="PANTHER" id="PTHR43792:SF1">
    <property type="entry name" value="N-ACETYLTRANSFERASE DOMAIN-CONTAINING PROTEIN"/>
    <property type="match status" value="1"/>
</dbReference>
<keyword evidence="3" id="KW-1185">Reference proteome</keyword>
<proteinExistence type="predicted"/>
<dbReference type="PANTHER" id="PTHR43792">
    <property type="entry name" value="GNAT FAMILY, PUTATIVE (AFU_ORTHOLOGUE AFUA_3G00765)-RELATED-RELATED"/>
    <property type="match status" value="1"/>
</dbReference>
<evidence type="ECO:0000313" key="2">
    <source>
        <dbReference type="EMBL" id="RKG39231.1"/>
    </source>
</evidence>
<dbReference type="InterPro" id="IPR000182">
    <property type="entry name" value="GNAT_dom"/>
</dbReference>
<dbReference type="InterPro" id="IPR051531">
    <property type="entry name" value="N-acetyltransferase"/>
</dbReference>
<gene>
    <name evidence="2" type="ORF">D7V20_05135</name>
</gene>
<dbReference type="SUPFAM" id="SSF55729">
    <property type="entry name" value="Acyl-CoA N-acyltransferases (Nat)"/>
    <property type="match status" value="1"/>
</dbReference>
<organism evidence="2 3">
    <name type="scientific">Acinetobacter rongchengensis</name>
    <dbReference type="NCBI Taxonomy" id="2419601"/>
    <lineage>
        <taxon>Bacteria</taxon>
        <taxon>Pseudomonadati</taxon>
        <taxon>Pseudomonadota</taxon>
        <taxon>Gammaproteobacteria</taxon>
        <taxon>Moraxellales</taxon>
        <taxon>Moraxellaceae</taxon>
        <taxon>Acinetobacter</taxon>
    </lineage>
</organism>
<dbReference type="Pfam" id="PF13302">
    <property type="entry name" value="Acetyltransf_3"/>
    <property type="match status" value="1"/>
</dbReference>
<name>A0A3A8FDI3_9GAMM</name>
<keyword evidence="2" id="KW-0808">Transferase</keyword>
<dbReference type="InterPro" id="IPR016181">
    <property type="entry name" value="Acyl_CoA_acyltransferase"/>
</dbReference>